<dbReference type="eggNOG" id="KOG0406">
    <property type="taxonomic scope" value="Eukaryota"/>
</dbReference>
<dbReference type="SFLD" id="SFLDS00019">
    <property type="entry name" value="Glutathione_Transferase_(cytos"/>
    <property type="match status" value="2"/>
</dbReference>
<keyword evidence="2" id="KW-0808">Transferase</keyword>
<dbReference type="GO" id="GO:0016829">
    <property type="term" value="F:lyase activity"/>
    <property type="evidence" value="ECO:0007669"/>
    <property type="project" value="UniProtKB-KW"/>
</dbReference>
<evidence type="ECO:0000259" key="5">
    <source>
        <dbReference type="PROSITE" id="PS50405"/>
    </source>
</evidence>
<dbReference type="InterPro" id="IPR036282">
    <property type="entry name" value="Glutathione-S-Trfase_C_sf"/>
</dbReference>
<evidence type="ECO:0000259" key="4">
    <source>
        <dbReference type="PROSITE" id="PS50404"/>
    </source>
</evidence>
<dbReference type="GO" id="GO:0004364">
    <property type="term" value="F:glutathione transferase activity"/>
    <property type="evidence" value="ECO:0000318"/>
    <property type="project" value="GO_Central"/>
</dbReference>
<dbReference type="PROSITE" id="PS50405">
    <property type="entry name" value="GST_CTER"/>
    <property type="match status" value="1"/>
</dbReference>
<dbReference type="FunFam" id="3.40.30.10:FF:000014">
    <property type="entry name" value="Tau class glutathione S-transferase"/>
    <property type="match status" value="2"/>
</dbReference>
<organism evidence="6 7">
    <name type="scientific">Ricinus communis</name>
    <name type="common">Castor bean</name>
    <dbReference type="NCBI Taxonomy" id="3988"/>
    <lineage>
        <taxon>Eukaryota</taxon>
        <taxon>Viridiplantae</taxon>
        <taxon>Streptophyta</taxon>
        <taxon>Embryophyta</taxon>
        <taxon>Tracheophyta</taxon>
        <taxon>Spermatophyta</taxon>
        <taxon>Magnoliopsida</taxon>
        <taxon>eudicotyledons</taxon>
        <taxon>Gunneridae</taxon>
        <taxon>Pentapetalae</taxon>
        <taxon>rosids</taxon>
        <taxon>fabids</taxon>
        <taxon>Malpighiales</taxon>
        <taxon>Euphorbiaceae</taxon>
        <taxon>Acalyphoideae</taxon>
        <taxon>Acalypheae</taxon>
        <taxon>Ricinus</taxon>
    </lineage>
</organism>
<dbReference type="Gene3D" id="1.20.1050.10">
    <property type="match status" value="3"/>
</dbReference>
<dbReference type="GO" id="GO:0006749">
    <property type="term" value="P:glutathione metabolic process"/>
    <property type="evidence" value="ECO:0000318"/>
    <property type="project" value="GO_Central"/>
</dbReference>
<dbReference type="EMBL" id="EQ973801">
    <property type="protein sequence ID" value="EEF46493.1"/>
    <property type="molecule type" value="Genomic_DNA"/>
</dbReference>
<dbReference type="SUPFAM" id="SSF47616">
    <property type="entry name" value="GST C-terminal domain-like"/>
    <property type="match status" value="1"/>
</dbReference>
<gene>
    <name evidence="6" type="ORF">RCOM_1494770</name>
</gene>
<evidence type="ECO:0000313" key="7">
    <source>
        <dbReference type="Proteomes" id="UP000008311"/>
    </source>
</evidence>
<dbReference type="AlphaFoldDB" id="B9RQQ4"/>
<feature type="domain" description="GST N-terminal" evidence="4">
    <location>
        <begin position="3"/>
        <end position="83"/>
    </location>
</feature>
<dbReference type="EC" id="2.5.1.18" evidence="1"/>
<dbReference type="InterPro" id="IPR045073">
    <property type="entry name" value="Omega/Tau-like"/>
</dbReference>
<dbReference type="PANTHER" id="PTHR11260:SF769">
    <property type="entry name" value="GLUTATHIONE TRANSFERASE"/>
    <property type="match status" value="1"/>
</dbReference>
<dbReference type="Pfam" id="PF02798">
    <property type="entry name" value="GST_N"/>
    <property type="match status" value="2"/>
</dbReference>
<dbReference type="InterPro" id="IPR010987">
    <property type="entry name" value="Glutathione-S-Trfase_C-like"/>
</dbReference>
<accession>B9RQQ4</accession>
<sequence length="399" mass="45946">MGDELVLLNYHPSPFATRVRIALAEKGLKYEAKDEDLLGSKTGLLLKMNPIHKQIPVLIHNGKPICESMIIVQYIDEQWNNKSPLLPTDPYQRAHARFWVDHFDNKIFPIAAKLWTTKGETKEAAKKDLIEGLKVLEKELGDKPYFGGESLGYIDLGLIPFYTFFHTFESLGNFSMAKECPKLVEWGKKCSQKETVSKSLCDHNKVYEIILEFRKSESDELVLLDLSASPFAARVRIALAEKGLKYESREEDLSNKSPLLLDMNPINKQIPVLIHNGRPICESMIIVQYIDEFWNHQSPLLPSDPYQRAHARFWADYIDKKILEKELGEKAYFGGDSFGYIDLALVPFCTFFYTFEMLETSVCQRCALSLWSGVRDACRRRLCPRLYATILKSTKLFWR</sequence>
<evidence type="ECO:0000256" key="1">
    <source>
        <dbReference type="ARBA" id="ARBA00012452"/>
    </source>
</evidence>
<dbReference type="CDD" id="cd03185">
    <property type="entry name" value="GST_C_Tau"/>
    <property type="match status" value="1"/>
</dbReference>
<feature type="domain" description="GST C-terminal" evidence="5">
    <location>
        <begin position="89"/>
        <end position="213"/>
    </location>
</feature>
<evidence type="ECO:0000256" key="2">
    <source>
        <dbReference type="ARBA" id="ARBA00022679"/>
    </source>
</evidence>
<dbReference type="CDD" id="cd03058">
    <property type="entry name" value="GST_N_Tau"/>
    <property type="match status" value="2"/>
</dbReference>
<dbReference type="InterPro" id="IPR045074">
    <property type="entry name" value="GST_C_Tau"/>
</dbReference>
<dbReference type="STRING" id="3988.B9RQQ4"/>
<dbReference type="InterPro" id="IPR036249">
    <property type="entry name" value="Thioredoxin-like_sf"/>
</dbReference>
<dbReference type="PANTHER" id="PTHR11260">
    <property type="entry name" value="GLUTATHIONE S-TRANSFERASE, GST, SUPERFAMILY, GST DOMAIN CONTAINING"/>
    <property type="match status" value="1"/>
</dbReference>
<keyword evidence="6" id="KW-0456">Lyase</keyword>
<dbReference type="SFLD" id="SFLDG01152">
    <property type="entry name" value="Main.3:_Omega-_and_Tau-like"/>
    <property type="match status" value="1"/>
</dbReference>
<dbReference type="InParanoid" id="B9RQQ4"/>
<evidence type="ECO:0000313" key="6">
    <source>
        <dbReference type="EMBL" id="EEF46493.1"/>
    </source>
</evidence>
<dbReference type="Pfam" id="PF13410">
    <property type="entry name" value="GST_C_2"/>
    <property type="match status" value="1"/>
</dbReference>
<dbReference type="InterPro" id="IPR004045">
    <property type="entry name" value="Glutathione_S-Trfase_N"/>
</dbReference>
<keyword evidence="7" id="KW-1185">Reference proteome</keyword>
<dbReference type="InterPro" id="IPR040079">
    <property type="entry name" value="Glutathione_S-Trfase"/>
</dbReference>
<dbReference type="FunFam" id="1.20.1050.10:FF:000018">
    <property type="entry name" value="Glutathione S-transferase U20"/>
    <property type="match status" value="1"/>
</dbReference>
<dbReference type="PROSITE" id="PS50404">
    <property type="entry name" value="GST_NTER"/>
    <property type="match status" value="2"/>
</dbReference>
<protein>
    <recommendedName>
        <fullName evidence="1">glutathione transferase</fullName>
        <ecNumber evidence="1">2.5.1.18</ecNumber>
    </recommendedName>
</protein>
<dbReference type="GO" id="GO:0005737">
    <property type="term" value="C:cytoplasm"/>
    <property type="evidence" value="ECO:0000318"/>
    <property type="project" value="GO_Central"/>
</dbReference>
<dbReference type="Proteomes" id="UP000008311">
    <property type="component" value="Unassembled WGS sequence"/>
</dbReference>
<feature type="domain" description="GST N-terminal" evidence="4">
    <location>
        <begin position="219"/>
        <end position="298"/>
    </location>
</feature>
<dbReference type="SUPFAM" id="SSF52833">
    <property type="entry name" value="Thioredoxin-like"/>
    <property type="match status" value="2"/>
</dbReference>
<evidence type="ECO:0000256" key="3">
    <source>
        <dbReference type="ARBA" id="ARBA00047960"/>
    </source>
</evidence>
<dbReference type="SFLD" id="SFLDG00358">
    <property type="entry name" value="Main_(cytGST)"/>
    <property type="match status" value="2"/>
</dbReference>
<dbReference type="Gene3D" id="3.40.30.10">
    <property type="entry name" value="Glutaredoxin"/>
    <property type="match status" value="2"/>
</dbReference>
<reference evidence="7" key="1">
    <citation type="journal article" date="2010" name="Nat. Biotechnol.">
        <title>Draft genome sequence of the oilseed species Ricinus communis.</title>
        <authorList>
            <person name="Chan A.P."/>
            <person name="Crabtree J."/>
            <person name="Zhao Q."/>
            <person name="Lorenzi H."/>
            <person name="Orvis J."/>
            <person name="Puiu D."/>
            <person name="Melake-Berhan A."/>
            <person name="Jones K.M."/>
            <person name="Redman J."/>
            <person name="Chen G."/>
            <person name="Cahoon E.B."/>
            <person name="Gedil M."/>
            <person name="Stanke M."/>
            <person name="Haas B.J."/>
            <person name="Wortman J.R."/>
            <person name="Fraser-Liggett C.M."/>
            <person name="Ravel J."/>
            <person name="Rabinowicz P.D."/>
        </authorList>
    </citation>
    <scope>NUCLEOTIDE SEQUENCE [LARGE SCALE GENOMIC DNA]</scope>
    <source>
        <strain evidence="7">cv. Hale</strain>
    </source>
</reference>
<proteinExistence type="predicted"/>
<name>B9RQQ4_RICCO</name>
<comment type="catalytic activity">
    <reaction evidence="3">
        <text>RX + glutathione = an S-substituted glutathione + a halide anion + H(+)</text>
        <dbReference type="Rhea" id="RHEA:16437"/>
        <dbReference type="ChEBI" id="CHEBI:15378"/>
        <dbReference type="ChEBI" id="CHEBI:16042"/>
        <dbReference type="ChEBI" id="CHEBI:17792"/>
        <dbReference type="ChEBI" id="CHEBI:57925"/>
        <dbReference type="ChEBI" id="CHEBI:90779"/>
        <dbReference type="EC" id="2.5.1.18"/>
    </reaction>
</comment>